<dbReference type="PROSITE" id="PS50994">
    <property type="entry name" value="INTEGRASE"/>
    <property type="match status" value="1"/>
</dbReference>
<accession>A0A542EV18</accession>
<dbReference type="InterPro" id="IPR036397">
    <property type="entry name" value="RNaseH_sf"/>
</dbReference>
<gene>
    <name evidence="2" type="ORF">FB475_3359</name>
</gene>
<dbReference type="InterPro" id="IPR001584">
    <property type="entry name" value="Integrase_cat-core"/>
</dbReference>
<feature type="domain" description="Integrase catalytic" evidence="1">
    <location>
        <begin position="129"/>
        <end position="306"/>
    </location>
</feature>
<dbReference type="Proteomes" id="UP000316298">
    <property type="component" value="Unassembled WGS sequence"/>
</dbReference>
<dbReference type="InterPro" id="IPR009057">
    <property type="entry name" value="Homeodomain-like_sf"/>
</dbReference>
<dbReference type="Pfam" id="PF13518">
    <property type="entry name" value="HTH_28"/>
    <property type="match status" value="1"/>
</dbReference>
<dbReference type="GO" id="GO:0015074">
    <property type="term" value="P:DNA integration"/>
    <property type="evidence" value="ECO:0007669"/>
    <property type="project" value="InterPro"/>
</dbReference>
<dbReference type="SUPFAM" id="SSF53098">
    <property type="entry name" value="Ribonuclease H-like"/>
    <property type="match status" value="1"/>
</dbReference>
<keyword evidence="3" id="KW-1185">Reference proteome</keyword>
<dbReference type="PANTHER" id="PTHR35004">
    <property type="entry name" value="TRANSPOSASE RV3428C-RELATED"/>
    <property type="match status" value="1"/>
</dbReference>
<dbReference type="InterPro" id="IPR012337">
    <property type="entry name" value="RNaseH-like_sf"/>
</dbReference>
<dbReference type="Gene3D" id="3.30.420.10">
    <property type="entry name" value="Ribonuclease H-like superfamily/Ribonuclease H"/>
    <property type="match status" value="1"/>
</dbReference>
<proteinExistence type="predicted"/>
<organism evidence="2 3">
    <name type="scientific">Kribbella jejuensis</name>
    <dbReference type="NCBI Taxonomy" id="236068"/>
    <lineage>
        <taxon>Bacteria</taxon>
        <taxon>Bacillati</taxon>
        <taxon>Actinomycetota</taxon>
        <taxon>Actinomycetes</taxon>
        <taxon>Propionibacteriales</taxon>
        <taxon>Kribbellaceae</taxon>
        <taxon>Kribbella</taxon>
    </lineage>
</organism>
<dbReference type="OrthoDB" id="52928at2"/>
<dbReference type="RefSeq" id="WP_141857020.1">
    <property type="nucleotide sequence ID" value="NZ_VFMM01000001.1"/>
</dbReference>
<protein>
    <submittedName>
        <fullName evidence="2">Transposase</fullName>
    </submittedName>
</protein>
<dbReference type="SUPFAM" id="SSF46689">
    <property type="entry name" value="Homeodomain-like"/>
    <property type="match status" value="1"/>
</dbReference>
<dbReference type="AlphaFoldDB" id="A0A542EV18"/>
<evidence type="ECO:0000313" key="3">
    <source>
        <dbReference type="Proteomes" id="UP000316298"/>
    </source>
</evidence>
<evidence type="ECO:0000313" key="2">
    <source>
        <dbReference type="EMBL" id="TQJ19199.1"/>
    </source>
</evidence>
<name>A0A542EV18_9ACTN</name>
<dbReference type="InterPro" id="IPR055247">
    <property type="entry name" value="InsJ-like_HTH"/>
</dbReference>
<dbReference type="EMBL" id="VFMM01000001">
    <property type="protein sequence ID" value="TQJ19199.1"/>
    <property type="molecule type" value="Genomic_DNA"/>
</dbReference>
<dbReference type="Pfam" id="PF13683">
    <property type="entry name" value="rve_3"/>
    <property type="match status" value="1"/>
</dbReference>
<evidence type="ECO:0000259" key="1">
    <source>
        <dbReference type="PROSITE" id="PS50994"/>
    </source>
</evidence>
<sequence>MSKARLVITALFVEGQSAAEVAARYGVHRAWVYKLKARYLAEGEAAFEPRSRRPKTSPMATAPATVELVLRKQLAEAGLDAGADTIGWHLQHHHRTTVSRTTIHRILTRAGAVTPDPGKRPRSSYLRFAADQPNECWQSDFTHYRLTRPDGRPGPDAEIITWLDDHARYALHVTAHPRITGPIVTVTFRETVAQHGIPASTLTDNGMVYTTRLSGGRGGRNGLETELRRLNITQKNSRPNHPTTCGKVERFQQTLKKWLRAQPVQPTTLAELQVLLDVFADEYNHRRPHRSLPHRATPATVYTARPKAGPSHDRAGEIHHRVRTDRIDDTGVVTLRVNGRLHHIGIGRTHARTHVLLLVHDLHIRVVDAATGELLRELVLDPTKDYQPTGRPPGPTPKQNR</sequence>
<reference evidence="2 3" key="1">
    <citation type="submission" date="2019-06" db="EMBL/GenBank/DDBJ databases">
        <title>Sequencing the genomes of 1000 actinobacteria strains.</title>
        <authorList>
            <person name="Klenk H.-P."/>
        </authorList>
    </citation>
    <scope>NUCLEOTIDE SEQUENCE [LARGE SCALE GENOMIC DNA]</scope>
    <source>
        <strain evidence="2 3">DSM 17305</strain>
    </source>
</reference>
<dbReference type="PANTHER" id="PTHR35004:SF7">
    <property type="entry name" value="INTEGRASE PROTEIN"/>
    <property type="match status" value="1"/>
</dbReference>
<comment type="caution">
    <text evidence="2">The sequence shown here is derived from an EMBL/GenBank/DDBJ whole genome shotgun (WGS) entry which is preliminary data.</text>
</comment>
<dbReference type="GO" id="GO:0003676">
    <property type="term" value="F:nucleic acid binding"/>
    <property type="evidence" value="ECO:0007669"/>
    <property type="project" value="InterPro"/>
</dbReference>